<evidence type="ECO:0000256" key="5">
    <source>
        <dbReference type="ARBA" id="ARBA00022801"/>
    </source>
</evidence>
<evidence type="ECO:0000313" key="13">
    <source>
        <dbReference type="EMBL" id="TMW56820.1"/>
    </source>
</evidence>
<dbReference type="GO" id="GO:0043169">
    <property type="term" value="F:cation binding"/>
    <property type="evidence" value="ECO:0007669"/>
    <property type="project" value="InterPro"/>
</dbReference>
<comment type="cofactor">
    <cofactor evidence="2">
        <name>Ca(2+)</name>
        <dbReference type="ChEBI" id="CHEBI:29108"/>
    </cofactor>
</comment>
<keyword evidence="14" id="KW-1185">Reference proteome</keyword>
<evidence type="ECO:0000313" key="14">
    <source>
        <dbReference type="Proteomes" id="UP000794436"/>
    </source>
</evidence>
<reference evidence="13" key="1">
    <citation type="submission" date="2019-03" db="EMBL/GenBank/DDBJ databases">
        <title>Long read genome sequence of the mycoparasitic Pythium oligandrum ATCC 38472 isolated from sugarbeet rhizosphere.</title>
        <authorList>
            <person name="Gaulin E."/>
        </authorList>
    </citation>
    <scope>NUCLEOTIDE SEQUENCE</scope>
    <source>
        <strain evidence="13">ATCC 38472_TT</strain>
    </source>
</reference>
<feature type="signal peptide" evidence="10">
    <location>
        <begin position="1"/>
        <end position="22"/>
    </location>
</feature>
<dbReference type="InterPro" id="IPR006046">
    <property type="entry name" value="Alpha_amylase"/>
</dbReference>
<keyword evidence="6 9" id="KW-0119">Carbohydrate metabolism</keyword>
<dbReference type="SUPFAM" id="SSF51445">
    <property type="entry name" value="(Trans)glycosidases"/>
    <property type="match status" value="1"/>
</dbReference>
<sequence length="716" mass="79876">MALSRVTSLLVTLAVLSVSALAQDSGIHIFYQTTWTNPKIHYSINEGNWTTSPGVDMKASSNASLPAADGWFQFDADPSAQTIEFTFNDGNGTWDSDDRMNHQVSGNGVYTFGGANVLGVCGVFENKCTGLAYNESTENRRWQTPPRDDPTWKEEYQDMRSLQGYAHVEYSADRKSATVDVRTFLRDSKDVSCMYQFNGKAGFTSTFKATSSLKDALEVVTTCTKSTTNEQWTLKLDPVNFVWQSTPVDQPESMEKGQKGAIVDLFGWPYKDIEAECKDFLGKAGYMGVKINPPQETVLSDVWMKEGQRNPWYLIYQPVSYRLFSRMGSRDELRSMIETCRANGVRVYADAVINHMSPGGNDVNPTHRSGSAESCSKWGAHSSAIGSPYFTHTGQFQVNNFTHQAPAMEFPAVPYGPSDFHCEMGIEDYNDAYQLANGWLVGLSDLDTSKDYVRERIAQFIVDLLGIGFSGVRIDAMKHIHPADIAAIYGKLNQYMGGSLPEDFIAWGEILLGGETNFLACDETNDYNYYKGMDNRIKAQNISETDLQKLKIWSSDYPASHPACGSWLLPAARFVIQNDDHDQQAHGSSSRFMGDKGTVLIKDKDVEKHRNFEVELFTRTDADWKIKVVLSSYTFTDEGATGFPDGLSVCDDKIKCDHNMPYEKAFRQGSCGYTVEDFAGGKYTRVHRDLSIVNAMRGWLGLDKVTKEQVGITGDC</sequence>
<dbReference type="EC" id="3.2.1.1" evidence="4 9"/>
<comment type="caution">
    <text evidence="13">The sequence shown here is derived from an EMBL/GenBank/DDBJ whole genome shotgun (WGS) entry which is preliminary data.</text>
</comment>
<dbReference type="InterPro" id="IPR017853">
    <property type="entry name" value="GH"/>
</dbReference>
<dbReference type="GO" id="GO:2001070">
    <property type="term" value="F:starch binding"/>
    <property type="evidence" value="ECO:0007669"/>
    <property type="project" value="InterPro"/>
</dbReference>
<dbReference type="PANTHER" id="PTHR43447">
    <property type="entry name" value="ALPHA-AMYLASE"/>
    <property type="match status" value="1"/>
</dbReference>
<dbReference type="AlphaFoldDB" id="A0A8K1FB23"/>
<comment type="catalytic activity">
    <reaction evidence="1 9">
        <text>Endohydrolysis of (1-&gt;4)-alpha-D-glucosidic linkages in polysaccharides containing three or more (1-&gt;4)-alpha-linked D-glucose units.</text>
        <dbReference type="EC" id="3.2.1.1"/>
    </reaction>
</comment>
<dbReference type="Proteomes" id="UP000794436">
    <property type="component" value="Unassembled WGS sequence"/>
</dbReference>
<dbReference type="InterPro" id="IPR013783">
    <property type="entry name" value="Ig-like_fold"/>
</dbReference>
<proteinExistence type="inferred from homology"/>
<evidence type="ECO:0000259" key="11">
    <source>
        <dbReference type="SMART" id="SM00642"/>
    </source>
</evidence>
<keyword evidence="10" id="KW-0732">Signal</keyword>
<dbReference type="OrthoDB" id="550577at2759"/>
<gene>
    <name evidence="13" type="ORF">Poli38472_006830</name>
</gene>
<feature type="domain" description="Glycosyl hydrolase family 13 catalytic" evidence="11">
    <location>
        <begin position="260"/>
        <end position="667"/>
    </location>
</feature>
<evidence type="ECO:0000256" key="8">
    <source>
        <dbReference type="RuleBase" id="RU003615"/>
    </source>
</evidence>
<feature type="domain" description="Carbohydrate binding module family 25" evidence="12">
    <location>
        <begin position="24"/>
        <end position="107"/>
    </location>
</feature>
<dbReference type="Pfam" id="PF03423">
    <property type="entry name" value="CBM_25"/>
    <property type="match status" value="1"/>
</dbReference>
<evidence type="ECO:0000256" key="1">
    <source>
        <dbReference type="ARBA" id="ARBA00000548"/>
    </source>
</evidence>
<dbReference type="InterPro" id="IPR005085">
    <property type="entry name" value="CBM25"/>
</dbReference>
<evidence type="ECO:0000256" key="2">
    <source>
        <dbReference type="ARBA" id="ARBA00001913"/>
    </source>
</evidence>
<evidence type="ECO:0000256" key="6">
    <source>
        <dbReference type="ARBA" id="ARBA00023277"/>
    </source>
</evidence>
<evidence type="ECO:0000256" key="4">
    <source>
        <dbReference type="ARBA" id="ARBA00012595"/>
    </source>
</evidence>
<dbReference type="Gene3D" id="2.60.40.10">
    <property type="entry name" value="Immunoglobulins"/>
    <property type="match status" value="1"/>
</dbReference>
<dbReference type="EMBL" id="SPLM01000145">
    <property type="protein sequence ID" value="TMW56820.1"/>
    <property type="molecule type" value="Genomic_DNA"/>
</dbReference>
<name>A0A8K1FB23_PYTOL</name>
<evidence type="ECO:0000259" key="12">
    <source>
        <dbReference type="SMART" id="SM01066"/>
    </source>
</evidence>
<dbReference type="CDD" id="cd11317">
    <property type="entry name" value="AmyAc_bac_euk_AmyA"/>
    <property type="match status" value="1"/>
</dbReference>
<evidence type="ECO:0000256" key="9">
    <source>
        <dbReference type="RuleBase" id="RU361134"/>
    </source>
</evidence>
<dbReference type="GO" id="GO:0005975">
    <property type="term" value="P:carbohydrate metabolic process"/>
    <property type="evidence" value="ECO:0007669"/>
    <property type="project" value="InterPro"/>
</dbReference>
<evidence type="ECO:0000256" key="7">
    <source>
        <dbReference type="ARBA" id="ARBA00023295"/>
    </source>
</evidence>
<organism evidence="13 14">
    <name type="scientific">Pythium oligandrum</name>
    <name type="common">Mycoparasitic fungus</name>
    <dbReference type="NCBI Taxonomy" id="41045"/>
    <lineage>
        <taxon>Eukaryota</taxon>
        <taxon>Sar</taxon>
        <taxon>Stramenopiles</taxon>
        <taxon>Oomycota</taxon>
        <taxon>Peronosporomycetes</taxon>
        <taxon>Pythiales</taxon>
        <taxon>Pythiaceae</taxon>
        <taxon>Pythium</taxon>
    </lineage>
</organism>
<dbReference type="Gene3D" id="3.20.20.80">
    <property type="entry name" value="Glycosidases"/>
    <property type="match status" value="1"/>
</dbReference>
<dbReference type="InterPro" id="IPR006047">
    <property type="entry name" value="GH13_cat_dom"/>
</dbReference>
<comment type="similarity">
    <text evidence="3 8">Belongs to the glycosyl hydrolase 13 family.</text>
</comment>
<dbReference type="SMART" id="SM01066">
    <property type="entry name" value="CBM_25"/>
    <property type="match status" value="1"/>
</dbReference>
<feature type="chain" id="PRO_5035443365" description="Alpha-amylase" evidence="10">
    <location>
        <begin position="23"/>
        <end position="716"/>
    </location>
</feature>
<accession>A0A8K1FB23</accession>
<dbReference type="Pfam" id="PF00128">
    <property type="entry name" value="Alpha-amylase"/>
    <property type="match status" value="1"/>
</dbReference>
<keyword evidence="7 9" id="KW-0326">Glycosidase</keyword>
<dbReference type="SMART" id="SM00642">
    <property type="entry name" value="Aamy"/>
    <property type="match status" value="1"/>
</dbReference>
<evidence type="ECO:0000256" key="10">
    <source>
        <dbReference type="SAM" id="SignalP"/>
    </source>
</evidence>
<keyword evidence="5 9" id="KW-0378">Hydrolase</keyword>
<protein>
    <recommendedName>
        <fullName evidence="4 9">Alpha-amylase</fullName>
        <ecNumber evidence="4 9">3.2.1.1</ecNumber>
    </recommendedName>
</protein>
<evidence type="ECO:0000256" key="3">
    <source>
        <dbReference type="ARBA" id="ARBA00008061"/>
    </source>
</evidence>
<dbReference type="PRINTS" id="PR00110">
    <property type="entry name" value="ALPHAAMYLASE"/>
</dbReference>
<dbReference type="GO" id="GO:0004556">
    <property type="term" value="F:alpha-amylase activity"/>
    <property type="evidence" value="ECO:0007669"/>
    <property type="project" value="UniProtKB-UniRule"/>
</dbReference>